<proteinExistence type="predicted"/>
<dbReference type="InterPro" id="IPR005031">
    <property type="entry name" value="COQ10_START"/>
</dbReference>
<dbReference type="SUPFAM" id="SSF55961">
    <property type="entry name" value="Bet v1-like"/>
    <property type="match status" value="1"/>
</dbReference>
<evidence type="ECO:0000313" key="2">
    <source>
        <dbReference type="EMBL" id="KAK9903592.1"/>
    </source>
</evidence>
<keyword evidence="3" id="KW-1185">Reference proteome</keyword>
<reference evidence="2 3" key="1">
    <citation type="journal article" date="2024" name="Nat. Commun.">
        <title>Phylogenomics reveals the evolutionary origins of lichenization in chlorophyte algae.</title>
        <authorList>
            <person name="Puginier C."/>
            <person name="Libourel C."/>
            <person name="Otte J."/>
            <person name="Skaloud P."/>
            <person name="Haon M."/>
            <person name="Grisel S."/>
            <person name="Petersen M."/>
            <person name="Berrin J.G."/>
            <person name="Delaux P.M."/>
            <person name="Dal Grande F."/>
            <person name="Keller J."/>
        </authorList>
    </citation>
    <scope>NUCLEOTIDE SEQUENCE [LARGE SCALE GENOMIC DNA]</scope>
    <source>
        <strain evidence="2 3">SAG 216-7</strain>
    </source>
</reference>
<organism evidence="2 3">
    <name type="scientific">Coccomyxa subellipsoidea</name>
    <dbReference type="NCBI Taxonomy" id="248742"/>
    <lineage>
        <taxon>Eukaryota</taxon>
        <taxon>Viridiplantae</taxon>
        <taxon>Chlorophyta</taxon>
        <taxon>core chlorophytes</taxon>
        <taxon>Trebouxiophyceae</taxon>
        <taxon>Trebouxiophyceae incertae sedis</taxon>
        <taxon>Coccomyxaceae</taxon>
        <taxon>Coccomyxa</taxon>
    </lineage>
</organism>
<dbReference type="PANTHER" id="PTHR33824">
    <property type="entry name" value="POLYKETIDE CYCLASE/DEHYDRASE AND LIPID TRANSPORT SUPERFAMILY PROTEIN"/>
    <property type="match status" value="1"/>
</dbReference>
<gene>
    <name evidence="2" type="ORF">WJX75_009471</name>
</gene>
<dbReference type="CDD" id="cd07817">
    <property type="entry name" value="SRPBCC_8"/>
    <property type="match status" value="1"/>
</dbReference>
<dbReference type="Pfam" id="PF03364">
    <property type="entry name" value="Polyketide_cyc"/>
    <property type="match status" value="1"/>
</dbReference>
<feature type="domain" description="Coenzyme Q-binding protein COQ10 START" evidence="1">
    <location>
        <begin position="33"/>
        <end position="164"/>
    </location>
</feature>
<name>A0ABR2YEE8_9CHLO</name>
<sequence length="179" mass="20236">MQAAHVSITLQEVYQGVREVEQQAVSGSNEQEVAIPVEKAYEMWEDRERIPQWMPWITSVKVLPEDSRLSRWTLSTEQFGRSWEFSWLAQNLTPTRLQKIHWRSVQGSTGGSLGSGIDIANRGQIRFYRKTPTACSVKLTISYEVPDVLAPFAGALTPIVESILSTDLKRFADLAVRQA</sequence>
<dbReference type="PANTHER" id="PTHR33824:SF7">
    <property type="entry name" value="POLYKETIDE CYCLASE_DEHYDRASE AND LIPID TRANSPORT SUPERFAMILY PROTEIN"/>
    <property type="match status" value="1"/>
</dbReference>
<accession>A0ABR2YEE8</accession>
<evidence type="ECO:0000313" key="3">
    <source>
        <dbReference type="Proteomes" id="UP001491310"/>
    </source>
</evidence>
<comment type="caution">
    <text evidence="2">The sequence shown here is derived from an EMBL/GenBank/DDBJ whole genome shotgun (WGS) entry which is preliminary data.</text>
</comment>
<dbReference type="Proteomes" id="UP001491310">
    <property type="component" value="Unassembled WGS sequence"/>
</dbReference>
<dbReference type="EMBL" id="JALJOT010000014">
    <property type="protein sequence ID" value="KAK9903592.1"/>
    <property type="molecule type" value="Genomic_DNA"/>
</dbReference>
<dbReference type="Gene3D" id="3.30.530.20">
    <property type="match status" value="1"/>
</dbReference>
<dbReference type="InterPro" id="IPR023393">
    <property type="entry name" value="START-like_dom_sf"/>
</dbReference>
<evidence type="ECO:0000259" key="1">
    <source>
        <dbReference type="Pfam" id="PF03364"/>
    </source>
</evidence>
<protein>
    <recommendedName>
        <fullName evidence="1">Coenzyme Q-binding protein COQ10 START domain-containing protein</fullName>
    </recommendedName>
</protein>
<dbReference type="InterPro" id="IPR047137">
    <property type="entry name" value="ORF3"/>
</dbReference>